<dbReference type="KEGG" id="euz:DVS28_a1852"/>
<feature type="region of interest" description="Disordered" evidence="22">
    <location>
        <begin position="49"/>
        <end position="79"/>
    </location>
</feature>
<dbReference type="Pfam" id="PF14520">
    <property type="entry name" value="HHH_5"/>
    <property type="match status" value="1"/>
</dbReference>
<evidence type="ECO:0000259" key="23">
    <source>
        <dbReference type="SMART" id="SM00278"/>
    </source>
</evidence>
<proteinExistence type="predicted"/>
<evidence type="ECO:0000256" key="4">
    <source>
        <dbReference type="ARBA" id="ARBA00012720"/>
    </source>
</evidence>
<evidence type="ECO:0000256" key="21">
    <source>
        <dbReference type="ARBA" id="ARBA00049244"/>
    </source>
</evidence>
<dbReference type="InterPro" id="IPR004013">
    <property type="entry name" value="PHP_dom"/>
</dbReference>
<evidence type="ECO:0000256" key="9">
    <source>
        <dbReference type="ARBA" id="ARBA00022695"/>
    </source>
</evidence>
<dbReference type="SMART" id="SM00481">
    <property type="entry name" value="POLIIIAc"/>
    <property type="match status" value="1"/>
</dbReference>
<dbReference type="Gene3D" id="1.10.150.110">
    <property type="entry name" value="DNA polymerase beta, N-terminal domain-like"/>
    <property type="match status" value="1"/>
</dbReference>
<dbReference type="InterPro" id="IPR003141">
    <property type="entry name" value="Pol/His_phosphatase_N"/>
</dbReference>
<evidence type="ECO:0000256" key="16">
    <source>
        <dbReference type="ARBA" id="ARBA00035717"/>
    </source>
</evidence>
<dbReference type="GO" id="GO:0042578">
    <property type="term" value="F:phosphoric ester hydrolase activity"/>
    <property type="evidence" value="ECO:0007669"/>
    <property type="project" value="TreeGrafter"/>
</dbReference>
<evidence type="ECO:0000256" key="12">
    <source>
        <dbReference type="ARBA" id="ARBA00022843"/>
    </source>
</evidence>
<dbReference type="EC" id="4.2.99.18" evidence="4"/>
<evidence type="ECO:0000256" key="11">
    <source>
        <dbReference type="ARBA" id="ARBA00022763"/>
    </source>
</evidence>
<dbReference type="GO" id="GO:0140078">
    <property type="term" value="F:class I DNA-(apurinic or apyrimidinic site) endonuclease activity"/>
    <property type="evidence" value="ECO:0007669"/>
    <property type="project" value="UniProtKB-EC"/>
</dbReference>
<evidence type="ECO:0000313" key="27">
    <source>
        <dbReference type="Proteomes" id="UP000264006"/>
    </source>
</evidence>
<evidence type="ECO:0000256" key="8">
    <source>
        <dbReference type="ARBA" id="ARBA00022679"/>
    </source>
</evidence>
<dbReference type="PANTHER" id="PTHR36928:SF1">
    <property type="entry name" value="PHOSPHATASE YCDX-RELATED"/>
    <property type="match status" value="1"/>
</dbReference>
<dbReference type="Pfam" id="PF14716">
    <property type="entry name" value="HHH_8"/>
    <property type="match status" value="1"/>
</dbReference>
<dbReference type="InterPro" id="IPR029398">
    <property type="entry name" value="PolB_thumb"/>
</dbReference>
<keyword evidence="14" id="KW-0915">Sodium</keyword>
<keyword evidence="15" id="KW-0234">DNA repair</keyword>
<keyword evidence="11" id="KW-0227">DNA damage</keyword>
<dbReference type="Pfam" id="PF14791">
    <property type="entry name" value="DNA_pol_B_thumb"/>
    <property type="match status" value="1"/>
</dbReference>
<evidence type="ECO:0000259" key="25">
    <source>
        <dbReference type="SMART" id="SM00483"/>
    </source>
</evidence>
<dbReference type="SUPFAM" id="SSF158702">
    <property type="entry name" value="Sec63 N-terminal domain-like"/>
    <property type="match status" value="1"/>
</dbReference>
<feature type="compositionally biased region" description="Low complexity" evidence="22">
    <location>
        <begin position="53"/>
        <end position="62"/>
    </location>
</feature>
<comment type="function">
    <text evidence="20">Repair polymerase that plays a key role in base-excision repair. During this process, the damaged base is excised by specific DNA glycosylases, the DNA backbone is nicked at the abasic site by an apurinic/apyrimidic (AP) endonuclease, and POLB removes 5'-deoxyribose-phosphate from the preincised AP site acting as a 5'-deoxyribose-phosphate lyase (5'-dRP lyase); through its DNA polymerase activity, it adds one nucleotide to the 3' end of the arising single-nucleotide gap. Conducts 'gap-filling' DNA synthesis in a stepwise distributive fashion rather than in a processive fashion as for other DNA polymerases. It is also able to cleave sugar-phosphate bonds 3' to an intact AP site, acting as an AP lyase.</text>
</comment>
<feature type="domain" description="Helix-hairpin-helix DNA-binding motif class 1" evidence="23">
    <location>
        <begin position="214"/>
        <end position="233"/>
    </location>
</feature>
<dbReference type="GO" id="GO:0005829">
    <property type="term" value="C:cytosol"/>
    <property type="evidence" value="ECO:0007669"/>
    <property type="project" value="TreeGrafter"/>
</dbReference>
<reference evidence="26 27" key="1">
    <citation type="submission" date="2018-09" db="EMBL/GenBank/DDBJ databases">
        <title>Complete genome sequence of Euzebya sp. DY32-46 isolated from seawater of Pacific Ocean.</title>
        <authorList>
            <person name="Xu L."/>
            <person name="Wu Y.-H."/>
            <person name="Xu X.-W."/>
        </authorList>
    </citation>
    <scope>NUCLEOTIDE SEQUENCE [LARGE SCALE GENOMIC DNA]</scope>
    <source>
        <strain evidence="26 27">DY32-46</strain>
    </source>
</reference>
<name>A0A346XWE6_9ACTN</name>
<dbReference type="InterPro" id="IPR003583">
    <property type="entry name" value="Hlx-hairpin-Hlx_DNA-bd_motif"/>
</dbReference>
<dbReference type="Gene3D" id="3.30.460.10">
    <property type="entry name" value="Beta Polymerase, domain 2"/>
    <property type="match status" value="1"/>
</dbReference>
<dbReference type="EMBL" id="CP031165">
    <property type="protein sequence ID" value="AXV06543.1"/>
    <property type="molecule type" value="Genomic_DNA"/>
</dbReference>
<feature type="domain" description="DNA-directed DNA polymerase X" evidence="25">
    <location>
        <begin position="90"/>
        <end position="409"/>
    </location>
</feature>
<evidence type="ECO:0000256" key="7">
    <source>
        <dbReference type="ARBA" id="ARBA00022634"/>
    </source>
</evidence>
<feature type="domain" description="Helix-hairpin-helix DNA-binding motif class 1" evidence="23">
    <location>
        <begin position="139"/>
        <end position="158"/>
    </location>
</feature>
<evidence type="ECO:0000256" key="5">
    <source>
        <dbReference type="ARBA" id="ARBA00020020"/>
    </source>
</evidence>
<dbReference type="Gene3D" id="3.20.20.140">
    <property type="entry name" value="Metal-dependent hydrolases"/>
    <property type="match status" value="1"/>
</dbReference>
<feature type="domain" description="Helix-hairpin-helix DNA-binding motif class 1" evidence="23">
    <location>
        <begin position="179"/>
        <end position="198"/>
    </location>
</feature>
<dbReference type="SMART" id="SM00483">
    <property type="entry name" value="POLXc"/>
    <property type="match status" value="1"/>
</dbReference>
<dbReference type="GO" id="GO:0003887">
    <property type="term" value="F:DNA-directed DNA polymerase activity"/>
    <property type="evidence" value="ECO:0007669"/>
    <property type="project" value="UniProtKB-KW"/>
</dbReference>
<dbReference type="Gene3D" id="1.10.150.20">
    <property type="entry name" value="5' to 3' exonuclease, C-terminal subdomain"/>
    <property type="match status" value="1"/>
</dbReference>
<feature type="domain" description="Polymerase/histidinol phosphatase N-terminal" evidence="24">
    <location>
        <begin position="433"/>
        <end position="511"/>
    </location>
</feature>
<evidence type="ECO:0000256" key="13">
    <source>
        <dbReference type="ARBA" id="ARBA00022932"/>
    </source>
</evidence>
<comment type="catalytic activity">
    <reaction evidence="18">
        <text>2'-deoxyribonucleotide-(2'-deoxyribose 5'-phosphate)-2'-deoxyribonucleotide-DNA = a 3'-end 2'-deoxyribonucleotide-(2,3-dehydro-2,3-deoxyribose 5'-phosphate)-DNA + a 5'-end 5'-phospho-2'-deoxyribonucleoside-DNA + H(+)</text>
        <dbReference type="Rhea" id="RHEA:66592"/>
        <dbReference type="Rhea" id="RHEA-COMP:13180"/>
        <dbReference type="Rhea" id="RHEA-COMP:16897"/>
        <dbReference type="Rhea" id="RHEA-COMP:17067"/>
        <dbReference type="ChEBI" id="CHEBI:15378"/>
        <dbReference type="ChEBI" id="CHEBI:136412"/>
        <dbReference type="ChEBI" id="CHEBI:157695"/>
        <dbReference type="ChEBI" id="CHEBI:167181"/>
        <dbReference type="EC" id="4.2.99.18"/>
    </reaction>
</comment>
<accession>A0A346XWE6</accession>
<dbReference type="AlphaFoldDB" id="A0A346XWE6"/>
<dbReference type="PRINTS" id="PR00870">
    <property type="entry name" value="DNAPOLXBETA"/>
</dbReference>
<dbReference type="PANTHER" id="PTHR36928">
    <property type="entry name" value="PHOSPHATASE YCDX-RELATED"/>
    <property type="match status" value="1"/>
</dbReference>
<dbReference type="Pfam" id="PF02811">
    <property type="entry name" value="PHP"/>
    <property type="match status" value="1"/>
</dbReference>
<dbReference type="SUPFAM" id="SSF89550">
    <property type="entry name" value="PHP domain-like"/>
    <property type="match status" value="1"/>
</dbReference>
<dbReference type="InterPro" id="IPR027421">
    <property type="entry name" value="DNA_pol_lamdba_lyase_dom_sf"/>
</dbReference>
<comment type="subcellular location">
    <subcellularLocation>
        <location evidence="2">Cytoplasm</location>
    </subcellularLocation>
</comment>
<evidence type="ECO:0000256" key="2">
    <source>
        <dbReference type="ARBA" id="ARBA00004496"/>
    </source>
</evidence>
<evidence type="ECO:0000256" key="10">
    <source>
        <dbReference type="ARBA" id="ARBA00022705"/>
    </source>
</evidence>
<dbReference type="SMART" id="SM00278">
    <property type="entry name" value="HhH1"/>
    <property type="match status" value="3"/>
</dbReference>
<protein>
    <recommendedName>
        <fullName evidence="5">DNA polymerase beta</fullName>
        <ecNumber evidence="3">2.7.7.7</ecNumber>
        <ecNumber evidence="4">4.2.99.18</ecNumber>
    </recommendedName>
    <alternativeName>
        <fullName evidence="16">5'-deoxyribose-phosphate lyase</fullName>
    </alternativeName>
    <alternativeName>
        <fullName evidence="17">AP lyase</fullName>
    </alternativeName>
</protein>
<dbReference type="NCBIfam" id="NF006375">
    <property type="entry name" value="PRK08609.1"/>
    <property type="match status" value="1"/>
</dbReference>
<dbReference type="InterPro" id="IPR037160">
    <property type="entry name" value="DNA_Pol_thumb_sf"/>
</dbReference>
<evidence type="ECO:0000256" key="18">
    <source>
        <dbReference type="ARBA" id="ARBA00044632"/>
    </source>
</evidence>
<dbReference type="InterPro" id="IPR016195">
    <property type="entry name" value="Pol/histidinol_Pase-like"/>
</dbReference>
<keyword evidence="10" id="KW-0235">DNA replication</keyword>
<evidence type="ECO:0000313" key="26">
    <source>
        <dbReference type="EMBL" id="AXV06543.1"/>
    </source>
</evidence>
<dbReference type="InterPro" id="IPR050243">
    <property type="entry name" value="PHP_phosphatase"/>
</dbReference>
<dbReference type="GO" id="GO:0003677">
    <property type="term" value="F:DNA binding"/>
    <property type="evidence" value="ECO:0007669"/>
    <property type="project" value="InterPro"/>
</dbReference>
<keyword evidence="6" id="KW-0488">Methylation</keyword>
<evidence type="ECO:0000256" key="6">
    <source>
        <dbReference type="ARBA" id="ARBA00022481"/>
    </source>
</evidence>
<dbReference type="CDD" id="cd00141">
    <property type="entry name" value="NT_POLXc"/>
    <property type="match status" value="1"/>
</dbReference>
<dbReference type="SUPFAM" id="SSF47802">
    <property type="entry name" value="DNA polymerase beta, N-terminal domain-like"/>
    <property type="match status" value="1"/>
</dbReference>
<keyword evidence="12" id="KW-0832">Ubl conjugation</keyword>
<dbReference type="SUPFAM" id="SSF81301">
    <property type="entry name" value="Nucleotidyltransferase"/>
    <property type="match status" value="1"/>
</dbReference>
<dbReference type="GO" id="GO:0006281">
    <property type="term" value="P:DNA repair"/>
    <property type="evidence" value="ECO:0007669"/>
    <property type="project" value="UniProtKB-KW"/>
</dbReference>
<keyword evidence="9" id="KW-0548">Nucleotidyltransferase</keyword>
<comment type="catalytic activity">
    <reaction evidence="21">
        <text>DNA(n) + a 2'-deoxyribonucleoside 5'-triphosphate = DNA(n+1) + diphosphate</text>
        <dbReference type="Rhea" id="RHEA:22508"/>
        <dbReference type="Rhea" id="RHEA-COMP:17339"/>
        <dbReference type="Rhea" id="RHEA-COMP:17340"/>
        <dbReference type="ChEBI" id="CHEBI:33019"/>
        <dbReference type="ChEBI" id="CHEBI:61560"/>
        <dbReference type="ChEBI" id="CHEBI:173112"/>
        <dbReference type="EC" id="2.7.7.7"/>
    </reaction>
</comment>
<evidence type="ECO:0000256" key="22">
    <source>
        <dbReference type="SAM" id="MobiDB-lite"/>
    </source>
</evidence>
<evidence type="ECO:0000256" key="1">
    <source>
        <dbReference type="ARBA" id="ARBA00001946"/>
    </source>
</evidence>
<keyword evidence="7" id="KW-0237">DNA synthesis</keyword>
<dbReference type="CDD" id="cd07436">
    <property type="entry name" value="PHP_PolX"/>
    <property type="match status" value="1"/>
</dbReference>
<comment type="catalytic activity">
    <reaction evidence="19">
        <text>a 5'-end 2'-deoxyribose-2'-deoxyribonucleotide-DNA = (2E,4S)-4-hydroxypenten-2-al-5-phosphate + a 5'-end 5'-phospho-2'-deoxyribonucleoside-DNA + H(+)</text>
        <dbReference type="Rhea" id="RHEA:76255"/>
        <dbReference type="Rhea" id="RHEA-COMP:13180"/>
        <dbReference type="Rhea" id="RHEA-COMP:18657"/>
        <dbReference type="ChEBI" id="CHEBI:15378"/>
        <dbReference type="ChEBI" id="CHEBI:136412"/>
        <dbReference type="ChEBI" id="CHEBI:195194"/>
        <dbReference type="ChEBI" id="CHEBI:195195"/>
    </reaction>
</comment>
<dbReference type="Proteomes" id="UP000264006">
    <property type="component" value="Chromosome"/>
</dbReference>
<comment type="cofactor">
    <cofactor evidence="1">
        <name>Mg(2+)</name>
        <dbReference type="ChEBI" id="CHEBI:18420"/>
    </cofactor>
</comment>
<dbReference type="GO" id="GO:0008270">
    <property type="term" value="F:zinc ion binding"/>
    <property type="evidence" value="ECO:0007669"/>
    <property type="project" value="TreeGrafter"/>
</dbReference>
<keyword evidence="27" id="KW-1185">Reference proteome</keyword>
<dbReference type="EC" id="2.7.7.7" evidence="3"/>
<evidence type="ECO:0000259" key="24">
    <source>
        <dbReference type="SMART" id="SM00481"/>
    </source>
</evidence>
<organism evidence="26 27">
    <name type="scientific">Euzebya pacifica</name>
    <dbReference type="NCBI Taxonomy" id="1608957"/>
    <lineage>
        <taxon>Bacteria</taxon>
        <taxon>Bacillati</taxon>
        <taxon>Actinomycetota</taxon>
        <taxon>Nitriliruptoria</taxon>
        <taxon>Euzebyales</taxon>
    </lineage>
</organism>
<evidence type="ECO:0000256" key="19">
    <source>
        <dbReference type="ARBA" id="ARBA00044678"/>
    </source>
</evidence>
<evidence type="ECO:0000256" key="17">
    <source>
        <dbReference type="ARBA" id="ARBA00035726"/>
    </source>
</evidence>
<dbReference type="InterPro" id="IPR002054">
    <property type="entry name" value="DNA-dir_DNA_pol_X"/>
</dbReference>
<evidence type="ECO:0000256" key="20">
    <source>
        <dbReference type="ARBA" id="ARBA00045548"/>
    </source>
</evidence>
<dbReference type="InterPro" id="IPR043519">
    <property type="entry name" value="NT_sf"/>
</dbReference>
<sequence>MGNVQADGDARLDGARRQRLTLRGRHDDHLPVTRVEHGDRAVGVDLRDDADDAVGAGPGSDVHASQSCRGGRGAQQPVSHAGRRLRAMAWVNEELHRRFAEIASLLKISGADRFRVRAYERAADAVGAASVDLGTLDDAALAEVKGIGASTAKKIREYLDSGTIGMLEDLREKVPAGVVELTRVPGLGPKTAVLMHDSLGIDSIEALTAAMEDGRVAGLPGLGAKTVANLKESLRRMGSKDTDRVPAADAIALAEEICTRLRARDDVDQVDYAGSLRRMRDTIGDIDVLVASDADPVPIHEAFRGYDLVQSVIAAGEKKSSVITVRGIQVDLRVVEPDAWGAALQYFTGSKAHNVRVRERAVRRGLLLNEYGIWTRTEEGTQGERVASRTEADVYAAVDLAWVPPTMREDTGEVDAAIDGSLPAVVTLDDITGDLHGHSDWSGDGKATLEEMIGRAAGKGYAYWAVTDHAEDLSMNGLSRQQVLDRRGAIRALQDRYEMAVLDASELNIGLEGGLDYDPDFLLEFDWTVASVHSGLERDSAAQTARIMAAIESPAVNAIGHLTGRKLGKRPGFEVDLAAILEACRETGTALEVNASPRRLDLSGEMVRRAVEAGVSLTISCDAHSVGDLDAMRYGVWTAQRGWATPSDVLNTGTLEQLRAFVAAKRDRLG</sequence>
<gene>
    <name evidence="26" type="ORF">DVS28_a1852</name>
</gene>
<evidence type="ECO:0000256" key="14">
    <source>
        <dbReference type="ARBA" id="ARBA00023053"/>
    </source>
</evidence>
<keyword evidence="13" id="KW-0239">DNA-directed DNA polymerase</keyword>
<dbReference type="Gene3D" id="3.30.210.10">
    <property type="entry name" value="DNA polymerase, thumb domain"/>
    <property type="match status" value="1"/>
</dbReference>
<dbReference type="InterPro" id="IPR010996">
    <property type="entry name" value="HHH_MUS81"/>
</dbReference>
<dbReference type="InterPro" id="IPR002008">
    <property type="entry name" value="DNA_pol_X_beta-like"/>
</dbReference>
<evidence type="ECO:0000256" key="3">
    <source>
        <dbReference type="ARBA" id="ARBA00012417"/>
    </source>
</evidence>
<keyword evidence="8" id="KW-0808">Transferase</keyword>
<evidence type="ECO:0000256" key="15">
    <source>
        <dbReference type="ARBA" id="ARBA00023204"/>
    </source>
</evidence>
<dbReference type="InterPro" id="IPR047967">
    <property type="entry name" value="PolX_PHP"/>
</dbReference>